<dbReference type="AlphaFoldDB" id="A0AAD5VAW5"/>
<dbReference type="Gene3D" id="3.40.50.720">
    <property type="entry name" value="NAD(P)-binding Rossmann-like Domain"/>
    <property type="match status" value="1"/>
</dbReference>
<evidence type="ECO:0008006" key="5">
    <source>
        <dbReference type="Google" id="ProtNLM"/>
    </source>
</evidence>
<organism evidence="3 4">
    <name type="scientific">Meripilus lineatus</name>
    <dbReference type="NCBI Taxonomy" id="2056292"/>
    <lineage>
        <taxon>Eukaryota</taxon>
        <taxon>Fungi</taxon>
        <taxon>Dikarya</taxon>
        <taxon>Basidiomycota</taxon>
        <taxon>Agaricomycotina</taxon>
        <taxon>Agaricomycetes</taxon>
        <taxon>Polyporales</taxon>
        <taxon>Meripilaceae</taxon>
        <taxon>Meripilus</taxon>
    </lineage>
</organism>
<keyword evidence="2" id="KW-0521">NADP</keyword>
<dbReference type="PANTHER" id="PTHR43544:SF15">
    <property type="entry name" value="CHAIN DEHYDROGENASE (ATSC), PUTATIVE (AFU_ORTHOLOGUE AFUA_3G00180)-RELATED"/>
    <property type="match status" value="1"/>
</dbReference>
<dbReference type="Proteomes" id="UP001212997">
    <property type="component" value="Unassembled WGS sequence"/>
</dbReference>
<keyword evidence="4" id="KW-1185">Reference proteome</keyword>
<dbReference type="PANTHER" id="PTHR43544">
    <property type="entry name" value="SHORT-CHAIN DEHYDROGENASE/REDUCTASE"/>
    <property type="match status" value="1"/>
</dbReference>
<name>A0AAD5VAW5_9APHY</name>
<dbReference type="GO" id="GO:0016491">
    <property type="term" value="F:oxidoreductase activity"/>
    <property type="evidence" value="ECO:0007669"/>
    <property type="project" value="TreeGrafter"/>
</dbReference>
<dbReference type="EMBL" id="JANAWD010000043">
    <property type="protein sequence ID" value="KAJ3489526.1"/>
    <property type="molecule type" value="Genomic_DNA"/>
</dbReference>
<evidence type="ECO:0000256" key="2">
    <source>
        <dbReference type="ARBA" id="ARBA00022857"/>
    </source>
</evidence>
<proteinExistence type="inferred from homology"/>
<dbReference type="GO" id="GO:0005737">
    <property type="term" value="C:cytoplasm"/>
    <property type="evidence" value="ECO:0007669"/>
    <property type="project" value="TreeGrafter"/>
</dbReference>
<evidence type="ECO:0000313" key="3">
    <source>
        <dbReference type="EMBL" id="KAJ3489526.1"/>
    </source>
</evidence>
<accession>A0AAD5VAW5</accession>
<reference evidence="3" key="1">
    <citation type="submission" date="2022-07" db="EMBL/GenBank/DDBJ databases">
        <title>Genome Sequence of Physisporinus lineatus.</title>
        <authorList>
            <person name="Buettner E."/>
        </authorList>
    </citation>
    <scope>NUCLEOTIDE SEQUENCE</scope>
    <source>
        <strain evidence="3">VT162</strain>
    </source>
</reference>
<evidence type="ECO:0000313" key="4">
    <source>
        <dbReference type="Proteomes" id="UP001212997"/>
    </source>
</evidence>
<dbReference type="InterPro" id="IPR036291">
    <property type="entry name" value="NAD(P)-bd_dom_sf"/>
</dbReference>
<dbReference type="PRINTS" id="PR00081">
    <property type="entry name" value="GDHRDH"/>
</dbReference>
<dbReference type="InterPro" id="IPR002347">
    <property type="entry name" value="SDR_fam"/>
</dbReference>
<sequence>MPSYFITGANRGLGFEFVKQLSASPENVVFTLVRSKANSANLLELQNKTGNIHVLEGDITDTASLKSAAEEVKKVTGGTLNVLINNAALIGDNRSPWNLEAFFNDPNEKILEEDINTAVRINAVSVAHTINTFLPLLRTAAVTSTSRIVAISSGLADPDANSRGQFEWAVPYCVSKAALNMLIAKFAASLHEENIVILSVSPGFVNTAEKPPPPEQLPFLGQMMTAFKKAFPSWNSVPAAPVDSVTAMLDVINKAEKKDSGAWVSHKGNKEWL</sequence>
<dbReference type="InterPro" id="IPR051468">
    <property type="entry name" value="Fungal_SecMetab_SDRs"/>
</dbReference>
<protein>
    <recommendedName>
        <fullName evidence="5">NAD(P)-binding protein</fullName>
    </recommendedName>
</protein>
<evidence type="ECO:0000256" key="1">
    <source>
        <dbReference type="ARBA" id="ARBA00006484"/>
    </source>
</evidence>
<gene>
    <name evidence="3" type="ORF">NLI96_g2061</name>
</gene>
<comment type="similarity">
    <text evidence="1">Belongs to the short-chain dehydrogenases/reductases (SDR) family.</text>
</comment>
<dbReference type="SUPFAM" id="SSF51735">
    <property type="entry name" value="NAD(P)-binding Rossmann-fold domains"/>
    <property type="match status" value="1"/>
</dbReference>
<dbReference type="InterPro" id="IPR020904">
    <property type="entry name" value="Sc_DH/Rdtase_CS"/>
</dbReference>
<comment type="caution">
    <text evidence="3">The sequence shown here is derived from an EMBL/GenBank/DDBJ whole genome shotgun (WGS) entry which is preliminary data.</text>
</comment>
<dbReference type="Pfam" id="PF00106">
    <property type="entry name" value="adh_short"/>
    <property type="match status" value="1"/>
</dbReference>
<dbReference type="PROSITE" id="PS00061">
    <property type="entry name" value="ADH_SHORT"/>
    <property type="match status" value="1"/>
</dbReference>